<accession>A0A1I6MDN3</accession>
<keyword evidence="6" id="KW-0378">Hydrolase</keyword>
<evidence type="ECO:0000313" key="6">
    <source>
        <dbReference type="EMBL" id="SFS13702.1"/>
    </source>
</evidence>
<dbReference type="Pfam" id="PF13620">
    <property type="entry name" value="CarboxypepD_reg"/>
    <property type="match status" value="1"/>
</dbReference>
<dbReference type="GO" id="GO:0009279">
    <property type="term" value="C:cell outer membrane"/>
    <property type="evidence" value="ECO:0007669"/>
    <property type="project" value="UniProtKB-SubCell"/>
</dbReference>
<evidence type="ECO:0000256" key="3">
    <source>
        <dbReference type="ARBA" id="ARBA00023237"/>
    </source>
</evidence>
<proteinExistence type="predicted"/>
<feature type="domain" description="TonB-dependent transporter Oar-like beta-barrel" evidence="5">
    <location>
        <begin position="241"/>
        <end position="1061"/>
    </location>
</feature>
<dbReference type="STRING" id="474950.SAMN05421771_2374"/>
<dbReference type="InterPro" id="IPR013784">
    <property type="entry name" value="Carb-bd-like_fold"/>
</dbReference>
<dbReference type="EMBL" id="FOZL01000001">
    <property type="protein sequence ID" value="SFS13702.1"/>
    <property type="molecule type" value="Genomic_DNA"/>
</dbReference>
<sequence>MSAPRSLLLSLLLLFAVLLPHDAHAQATGTIRGSVLDSSGALIPGASVTVTNAETALERKADTNAQGIFVFPNIPIGTYAVTIGKAGYRTEERSDLSLLTGQVIDLQLPLAIGESTETVNVTSASTLIQTASSTVSTTINREQIQDLPLNGRNPLQLTTLTPGAALTATGTESGQQDNTGLTVNGLRPTENTYELDNAVYNNRFFDSVPILPNPDALQEFTIQSSNYSAQFSGAGALVQLSTRSGTNAFHGSAYEYLRNTVLNSYNHFPAKTSAGTPIKPPFKLNQFGGTIGGPIFRDRTFFFGAAEDLEQRSSANPVTFFIPTAAQMSGNFSSVATQLHDPVTNVNYTNNQITRAASPLSQALYKTYLAPLSATAAGQVTLSPNSNVSSTQYLVKIDHKISASNQVSGRYFYNQNNFQRTFTAPTGFFASNLFRNQSLALSDTHIFSSTLTGTVTVSAGRFARTQIPVAPGLQSLQSLGQNVPLGTQVPIFPGIRANISGFVNIFSGGALTQASTTFDERVNFIKLLHRHTISFGGEFERSRINANDYSYVPGDNQFSGARTGNAAADFYLGYESTFTQDNGRTFYLRENRPSLFIQDDFKVTRDLTINAGIRWEPWLPPTDLNQSLVGFQAGYRSTVAPNAPAGLQFLGDPGVQSSIFKNNWKTFGPRLGFAYNVGGSNRFVIRGAYGLFYGFPEGLLYQRTNQTQPRNFALSIANPANAWDNIFAGTTSPFPRAHTPVSQFATYQFTLPVAGGVLDSNSKVATIQDRNITFEAQINRTTAVSIAYVGNHAQHIMGSRQLNPGVYAAGATLANIQSRRLYQGLGAVEVASSYEYADYNGLQVNVTRRVSQGLHVLTNLTYGKVIDNNSSAIEGNAGPPNPFNLNSSRGPADYDVRLRYNLSALYDLPKFNTNRTLGAIINGWQVNTILSAASGTPITVTSGTDRSLSGVGNDYADLIGNPARVSGASYLNAYFNTAAFQQAATGTFGNSSRGILRGPGSLNVDASGFKVFPIAERFKLQFRAEAFNVINRSNYSNPGSTVASTSTFGRITAAGSPRVLQFALRANF</sequence>
<dbReference type="RefSeq" id="WP_089839321.1">
    <property type="nucleotide sequence ID" value="NZ_FOZL01000001.1"/>
</dbReference>
<keyword evidence="4" id="KW-0732">Signal</keyword>
<keyword evidence="6" id="KW-0121">Carboxypeptidase</keyword>
<evidence type="ECO:0000259" key="5">
    <source>
        <dbReference type="Pfam" id="PF25183"/>
    </source>
</evidence>
<dbReference type="Gene3D" id="2.60.40.1120">
    <property type="entry name" value="Carboxypeptidase-like, regulatory domain"/>
    <property type="match status" value="1"/>
</dbReference>
<organism evidence="6 7">
    <name type="scientific">Granulicella pectinivorans</name>
    <dbReference type="NCBI Taxonomy" id="474950"/>
    <lineage>
        <taxon>Bacteria</taxon>
        <taxon>Pseudomonadati</taxon>
        <taxon>Acidobacteriota</taxon>
        <taxon>Terriglobia</taxon>
        <taxon>Terriglobales</taxon>
        <taxon>Acidobacteriaceae</taxon>
        <taxon>Granulicella</taxon>
    </lineage>
</organism>
<evidence type="ECO:0000256" key="1">
    <source>
        <dbReference type="ARBA" id="ARBA00004442"/>
    </source>
</evidence>
<evidence type="ECO:0000256" key="4">
    <source>
        <dbReference type="SAM" id="SignalP"/>
    </source>
</evidence>
<evidence type="ECO:0000313" key="7">
    <source>
        <dbReference type="Proteomes" id="UP000199024"/>
    </source>
</evidence>
<dbReference type="GO" id="GO:0030246">
    <property type="term" value="F:carbohydrate binding"/>
    <property type="evidence" value="ECO:0007669"/>
    <property type="project" value="InterPro"/>
</dbReference>
<dbReference type="SUPFAM" id="SSF49452">
    <property type="entry name" value="Starch-binding domain-like"/>
    <property type="match status" value="1"/>
</dbReference>
<dbReference type="SUPFAM" id="SSF56935">
    <property type="entry name" value="Porins"/>
    <property type="match status" value="1"/>
</dbReference>
<keyword evidence="6" id="KW-0645">Protease</keyword>
<dbReference type="Pfam" id="PF25183">
    <property type="entry name" value="OMP_b-brl_4"/>
    <property type="match status" value="1"/>
</dbReference>
<name>A0A1I6MDN3_9BACT</name>
<dbReference type="Proteomes" id="UP000199024">
    <property type="component" value="Unassembled WGS sequence"/>
</dbReference>
<dbReference type="Gene3D" id="2.40.170.20">
    <property type="entry name" value="TonB-dependent receptor, beta-barrel domain"/>
    <property type="match status" value="1"/>
</dbReference>
<keyword evidence="7" id="KW-1185">Reference proteome</keyword>
<dbReference type="AlphaFoldDB" id="A0A1I6MDN3"/>
<dbReference type="InterPro" id="IPR036942">
    <property type="entry name" value="Beta-barrel_TonB_sf"/>
</dbReference>
<gene>
    <name evidence="6" type="ORF">SAMN05421771_2374</name>
</gene>
<keyword evidence="2" id="KW-0472">Membrane</keyword>
<keyword evidence="3" id="KW-0998">Cell outer membrane</keyword>
<evidence type="ECO:0000256" key="2">
    <source>
        <dbReference type="ARBA" id="ARBA00023136"/>
    </source>
</evidence>
<reference evidence="6 7" key="1">
    <citation type="submission" date="2016-10" db="EMBL/GenBank/DDBJ databases">
        <authorList>
            <person name="de Groot N.N."/>
        </authorList>
    </citation>
    <scope>NUCLEOTIDE SEQUENCE [LARGE SCALE GENOMIC DNA]</scope>
    <source>
        <strain evidence="6 7">DSM 21001</strain>
    </source>
</reference>
<feature type="chain" id="PRO_5011522084" evidence="4">
    <location>
        <begin position="26"/>
        <end position="1068"/>
    </location>
</feature>
<comment type="subcellular location">
    <subcellularLocation>
        <location evidence="1">Cell outer membrane</location>
    </subcellularLocation>
</comment>
<dbReference type="InterPro" id="IPR057601">
    <property type="entry name" value="Oar-like_b-barrel"/>
</dbReference>
<protein>
    <submittedName>
        <fullName evidence="6">Carboxypeptidase regulatory-like domain-containing protein</fullName>
    </submittedName>
</protein>
<dbReference type="GO" id="GO:0004180">
    <property type="term" value="F:carboxypeptidase activity"/>
    <property type="evidence" value="ECO:0007669"/>
    <property type="project" value="UniProtKB-KW"/>
</dbReference>
<dbReference type="OrthoDB" id="98986at2"/>
<feature type="signal peptide" evidence="4">
    <location>
        <begin position="1"/>
        <end position="25"/>
    </location>
</feature>